<keyword evidence="2" id="KW-1133">Transmembrane helix</keyword>
<organism evidence="3 4">
    <name type="scientific">Anoxynatronum sibiricum</name>
    <dbReference type="NCBI Taxonomy" id="210623"/>
    <lineage>
        <taxon>Bacteria</taxon>
        <taxon>Bacillati</taxon>
        <taxon>Bacillota</taxon>
        <taxon>Clostridia</taxon>
        <taxon>Eubacteriales</taxon>
        <taxon>Clostridiaceae</taxon>
        <taxon>Anoxynatronum</taxon>
    </lineage>
</organism>
<gene>
    <name evidence="3" type="ORF">AAIG11_03510</name>
</gene>
<dbReference type="RefSeq" id="WP_343184877.1">
    <property type="nucleotide sequence ID" value="NZ_JBCITM010000002.1"/>
</dbReference>
<feature type="coiled-coil region" evidence="1">
    <location>
        <begin position="63"/>
        <end position="97"/>
    </location>
</feature>
<comment type="caution">
    <text evidence="3">The sequence shown here is derived from an EMBL/GenBank/DDBJ whole genome shotgun (WGS) entry which is preliminary data.</text>
</comment>
<evidence type="ECO:0000313" key="4">
    <source>
        <dbReference type="Proteomes" id="UP001407405"/>
    </source>
</evidence>
<accession>A0ABU9VQT4</accession>
<keyword evidence="1" id="KW-0175">Coiled coil</keyword>
<keyword evidence="4" id="KW-1185">Reference proteome</keyword>
<dbReference type="Pfam" id="PF04977">
    <property type="entry name" value="DivIC"/>
    <property type="match status" value="1"/>
</dbReference>
<reference evidence="3 4" key="1">
    <citation type="submission" date="2024-04" db="EMBL/GenBank/DDBJ databases">
        <title>Genome sequencing and metabolic network reconstruction of aminoacids and betaine degradation by Anoxynatronum sibiricum.</title>
        <authorList>
            <person name="Detkova E.N."/>
            <person name="Boltjanskaja Y.V."/>
            <person name="Mardanov A.V."/>
            <person name="Kevbrin V."/>
        </authorList>
    </citation>
    <scope>NUCLEOTIDE SEQUENCE [LARGE SCALE GENOMIC DNA]</scope>
    <source>
        <strain evidence="3 4">Z-7981</strain>
    </source>
</reference>
<keyword evidence="2" id="KW-0472">Membrane</keyword>
<evidence type="ECO:0000256" key="2">
    <source>
        <dbReference type="SAM" id="Phobius"/>
    </source>
</evidence>
<dbReference type="InterPro" id="IPR007060">
    <property type="entry name" value="FtsL/DivIC"/>
</dbReference>
<dbReference type="Proteomes" id="UP001407405">
    <property type="component" value="Unassembled WGS sequence"/>
</dbReference>
<evidence type="ECO:0000313" key="3">
    <source>
        <dbReference type="EMBL" id="MEN1759532.1"/>
    </source>
</evidence>
<sequence length="166" mass="19191">MYAAERIREMDYDDFKQMPKRQQTAQKKAKPQKSYMPETCALLLCIVVFLGLNLFLVNRFAEITATKHQVTQLEKSLEQLQNQREQLMVEIEQSSKLEWIEQEAVNRLGMRYPDKSQLIYISVDPASVALLAGEIQEDPLVDNEDGGLLPYSIEKIFHKFAGILRI</sequence>
<proteinExistence type="predicted"/>
<feature type="transmembrane region" description="Helical" evidence="2">
    <location>
        <begin position="35"/>
        <end position="57"/>
    </location>
</feature>
<protein>
    <submittedName>
        <fullName evidence="3">Septum formation initiator family protein</fullName>
    </submittedName>
</protein>
<keyword evidence="2" id="KW-0812">Transmembrane</keyword>
<name>A0ABU9VQT4_9CLOT</name>
<dbReference type="EMBL" id="JBCITM010000002">
    <property type="protein sequence ID" value="MEN1759532.1"/>
    <property type="molecule type" value="Genomic_DNA"/>
</dbReference>
<evidence type="ECO:0000256" key="1">
    <source>
        <dbReference type="SAM" id="Coils"/>
    </source>
</evidence>